<dbReference type="InterPro" id="IPR019151">
    <property type="entry name" value="Proteasome_assmbl_chaperone_2"/>
</dbReference>
<sequence length="302" mass="33316">MARDPEDLVEVDSDTPDLDGSVLLVNFDGFVDAGGAGKLVVDHLLERFENRVVATFDVDRLIDYRSRRPLMTYSTDRWESYQTPKLEVRLLHDTAGTPFLVLSGPEPDHEWELFAEAVMALMDRWGVRMLASFHGIPMGAPHTRALGVTAHGTRPELLGDHQQMPNTLQVPASIAALLEFRMGQAGRDAIGFAAHVPHYLAQTSYPTAAVTLLENVAKATGLALPDESLREAARRAAVEIDRQVNESAEVADVVRALERQYDTFAEAAGKPSLLSDVLEQMPTADELGDQFEQFLAEQRPND</sequence>
<gene>
    <name evidence="1" type="ORF">BCF44_10352</name>
</gene>
<dbReference type="OrthoDB" id="3733464at2"/>
<dbReference type="Proteomes" id="UP000256269">
    <property type="component" value="Unassembled WGS sequence"/>
</dbReference>
<dbReference type="EMBL" id="QUNO01000003">
    <property type="protein sequence ID" value="REH51603.1"/>
    <property type="molecule type" value="Genomic_DNA"/>
</dbReference>
<dbReference type="Gene3D" id="1.10.287.100">
    <property type="match status" value="1"/>
</dbReference>
<dbReference type="InterPro" id="IPR008492">
    <property type="entry name" value="Rv2714-like"/>
</dbReference>
<accession>A0A3E0HYQ8</accession>
<dbReference type="AlphaFoldDB" id="A0A3E0HYQ8"/>
<protein>
    <submittedName>
        <fullName evidence="1">Putative ATP-grasp superfamily ATP-dependent carboligase</fullName>
    </submittedName>
</protein>
<dbReference type="PIRSF" id="PIRSF028754">
    <property type="entry name" value="UCP028754"/>
    <property type="match status" value="1"/>
</dbReference>
<keyword evidence="2" id="KW-1185">Reference proteome</keyword>
<name>A0A3E0HYQ8_9PSEU</name>
<comment type="caution">
    <text evidence="1">The sequence shown here is derived from an EMBL/GenBank/DDBJ whole genome shotgun (WGS) entry which is preliminary data.</text>
</comment>
<organism evidence="1 2">
    <name type="scientific">Kutzneria buriramensis</name>
    <dbReference type="NCBI Taxonomy" id="1045776"/>
    <lineage>
        <taxon>Bacteria</taxon>
        <taxon>Bacillati</taxon>
        <taxon>Actinomycetota</taxon>
        <taxon>Actinomycetes</taxon>
        <taxon>Pseudonocardiales</taxon>
        <taxon>Pseudonocardiaceae</taxon>
        <taxon>Kutzneria</taxon>
    </lineage>
</organism>
<dbReference type="SUPFAM" id="SSF159659">
    <property type="entry name" value="Cgl1923-like"/>
    <property type="match status" value="1"/>
</dbReference>
<dbReference type="Pfam" id="PF09754">
    <property type="entry name" value="PAC2"/>
    <property type="match status" value="1"/>
</dbReference>
<evidence type="ECO:0000313" key="1">
    <source>
        <dbReference type="EMBL" id="REH51603.1"/>
    </source>
</evidence>
<dbReference type="RefSeq" id="WP_116173673.1">
    <property type="nucleotide sequence ID" value="NZ_CP144375.1"/>
</dbReference>
<reference evidence="1 2" key="1">
    <citation type="submission" date="2018-08" db="EMBL/GenBank/DDBJ databases">
        <title>Genomic Encyclopedia of Archaeal and Bacterial Type Strains, Phase II (KMG-II): from individual species to whole genera.</title>
        <authorList>
            <person name="Goeker M."/>
        </authorList>
    </citation>
    <scope>NUCLEOTIDE SEQUENCE [LARGE SCALE GENOMIC DNA]</scope>
    <source>
        <strain evidence="1 2">DSM 45791</strain>
    </source>
</reference>
<dbReference type="GO" id="GO:0016874">
    <property type="term" value="F:ligase activity"/>
    <property type="evidence" value="ECO:0007669"/>
    <property type="project" value="UniProtKB-KW"/>
</dbReference>
<evidence type="ECO:0000313" key="2">
    <source>
        <dbReference type="Proteomes" id="UP000256269"/>
    </source>
</evidence>
<keyword evidence="1" id="KW-0436">Ligase</keyword>
<dbReference type="Gene3D" id="3.40.50.10900">
    <property type="entry name" value="PAC-like subunit"/>
    <property type="match status" value="1"/>
</dbReference>
<dbReference type="InterPro" id="IPR038389">
    <property type="entry name" value="PSMG2_sf"/>
</dbReference>
<proteinExistence type="predicted"/>